<feature type="non-terminal residue" evidence="1">
    <location>
        <position position="1"/>
    </location>
</feature>
<dbReference type="OrthoDB" id="2364732at2759"/>
<gene>
    <name evidence="1" type="ORF">ALEPTO_LOCUS10497</name>
</gene>
<accession>A0A9N9EAT4</accession>
<comment type="caution">
    <text evidence="1">The sequence shown here is derived from an EMBL/GenBank/DDBJ whole genome shotgun (WGS) entry which is preliminary data.</text>
</comment>
<dbReference type="AlphaFoldDB" id="A0A9N9EAT4"/>
<organism evidence="1 2">
    <name type="scientific">Ambispora leptoticha</name>
    <dbReference type="NCBI Taxonomy" id="144679"/>
    <lineage>
        <taxon>Eukaryota</taxon>
        <taxon>Fungi</taxon>
        <taxon>Fungi incertae sedis</taxon>
        <taxon>Mucoromycota</taxon>
        <taxon>Glomeromycotina</taxon>
        <taxon>Glomeromycetes</taxon>
        <taxon>Archaeosporales</taxon>
        <taxon>Ambisporaceae</taxon>
        <taxon>Ambispora</taxon>
    </lineage>
</organism>
<evidence type="ECO:0000313" key="2">
    <source>
        <dbReference type="Proteomes" id="UP000789508"/>
    </source>
</evidence>
<dbReference type="Proteomes" id="UP000789508">
    <property type="component" value="Unassembled WGS sequence"/>
</dbReference>
<protein>
    <submittedName>
        <fullName evidence="1">9231_t:CDS:1</fullName>
    </submittedName>
</protein>
<sequence>HQISIATSSSSSLVPPLTDNKNLRELVKNALSNIDSNILKNNCNKSKDGRRLLESAWQVELYRTIYDHLPENVTISVEVGKLFTNDGVLDLYIPELQYAIEILIDGSSLQEHYNRFEKGI</sequence>
<evidence type="ECO:0000313" key="1">
    <source>
        <dbReference type="EMBL" id="CAG8667449.1"/>
    </source>
</evidence>
<name>A0A9N9EAT4_9GLOM</name>
<reference evidence="1" key="1">
    <citation type="submission" date="2021-06" db="EMBL/GenBank/DDBJ databases">
        <authorList>
            <person name="Kallberg Y."/>
            <person name="Tangrot J."/>
            <person name="Rosling A."/>
        </authorList>
    </citation>
    <scope>NUCLEOTIDE SEQUENCE</scope>
    <source>
        <strain evidence="1">FL130A</strain>
    </source>
</reference>
<keyword evidence="2" id="KW-1185">Reference proteome</keyword>
<proteinExistence type="predicted"/>
<dbReference type="EMBL" id="CAJVPS010011851">
    <property type="protein sequence ID" value="CAG8667449.1"/>
    <property type="molecule type" value="Genomic_DNA"/>
</dbReference>